<reference evidence="1 2" key="1">
    <citation type="submission" date="2014-10" db="EMBL/GenBank/DDBJ databases">
        <title>Genome sequence of Novosphingobium malaysiense MUSC 273(T).</title>
        <authorList>
            <person name="Lee L.-H."/>
        </authorList>
    </citation>
    <scope>NUCLEOTIDE SEQUENCE [LARGE SCALE GENOMIC DNA]</scope>
    <source>
        <strain evidence="1 2">MUSC 273</strain>
    </source>
</reference>
<accession>A0A0B1ZUL9</accession>
<dbReference type="Proteomes" id="UP000031057">
    <property type="component" value="Unassembled WGS sequence"/>
</dbReference>
<evidence type="ECO:0000313" key="1">
    <source>
        <dbReference type="EMBL" id="KHK92868.1"/>
    </source>
</evidence>
<dbReference type="AlphaFoldDB" id="A0A0B1ZUL9"/>
<comment type="caution">
    <text evidence="1">The sequence shown here is derived from an EMBL/GenBank/DDBJ whole genome shotgun (WGS) entry which is preliminary data.</text>
</comment>
<name>A0A0B1ZUL9_9SPHN</name>
<proteinExistence type="predicted"/>
<evidence type="ECO:0000313" key="2">
    <source>
        <dbReference type="Proteomes" id="UP000031057"/>
    </source>
</evidence>
<sequence length="198" mass="22240">MEVIILPLFGSMGCRMRWVLVLFLAVGLPGPAWPEAVRVYAEADEILLTPSMDNYVTLNASDDGQMESSELVPMGTENDWRYSVIFSRVRNSTADEYETMLREIAEDEPDWVISLRKPSPGGVTLEGKSSEESFLTRAIDGARDVYIVYVAFKGVPSSKDRDWARRFLGQVVYCNRQSKAPPACKIFFSGWPNVQDGK</sequence>
<protein>
    <submittedName>
        <fullName evidence="1">Uncharacterized protein</fullName>
    </submittedName>
</protein>
<gene>
    <name evidence="1" type="ORF">LK12_00115</name>
</gene>
<keyword evidence="2" id="KW-1185">Reference proteome</keyword>
<dbReference type="EMBL" id="JTDI01000001">
    <property type="protein sequence ID" value="KHK92868.1"/>
    <property type="molecule type" value="Genomic_DNA"/>
</dbReference>
<organism evidence="1 2">
    <name type="scientific">Novosphingobium malaysiense</name>
    <dbReference type="NCBI Taxonomy" id="1348853"/>
    <lineage>
        <taxon>Bacteria</taxon>
        <taxon>Pseudomonadati</taxon>
        <taxon>Pseudomonadota</taxon>
        <taxon>Alphaproteobacteria</taxon>
        <taxon>Sphingomonadales</taxon>
        <taxon>Sphingomonadaceae</taxon>
        <taxon>Novosphingobium</taxon>
    </lineage>
</organism>